<dbReference type="InterPro" id="IPR018062">
    <property type="entry name" value="HTH_AraC-typ_CS"/>
</dbReference>
<proteinExistence type="predicted"/>
<dbReference type="OrthoDB" id="9802263at2"/>
<protein>
    <recommendedName>
        <fullName evidence="4">HTH araC/xylS-type domain-containing protein</fullName>
    </recommendedName>
</protein>
<evidence type="ECO:0000313" key="6">
    <source>
        <dbReference type="Proteomes" id="UP000028824"/>
    </source>
</evidence>
<dbReference type="PANTHER" id="PTHR46796:SF12">
    <property type="entry name" value="HTH-TYPE DNA-BINDING TRANSCRIPTIONAL ACTIVATOR EUTR"/>
    <property type="match status" value="1"/>
</dbReference>
<keyword evidence="3" id="KW-0804">Transcription</keyword>
<accession>A0A086XXR6</accession>
<dbReference type="PANTHER" id="PTHR46796">
    <property type="entry name" value="HTH-TYPE TRANSCRIPTIONAL ACTIVATOR RHAS-RELATED"/>
    <property type="match status" value="1"/>
</dbReference>
<dbReference type="GO" id="GO:0003700">
    <property type="term" value="F:DNA-binding transcription factor activity"/>
    <property type="evidence" value="ECO:0007669"/>
    <property type="project" value="InterPro"/>
</dbReference>
<dbReference type="InterPro" id="IPR050204">
    <property type="entry name" value="AraC_XylS_family_regulators"/>
</dbReference>
<dbReference type="STRING" id="1105367.CG50_00685"/>
<dbReference type="PROSITE" id="PS01124">
    <property type="entry name" value="HTH_ARAC_FAMILY_2"/>
    <property type="match status" value="1"/>
</dbReference>
<dbReference type="Proteomes" id="UP000028824">
    <property type="component" value="Unassembled WGS sequence"/>
</dbReference>
<organism evidence="5 6">
    <name type="scientific">Paenirhodobacter enshiensis</name>
    <dbReference type="NCBI Taxonomy" id="1105367"/>
    <lineage>
        <taxon>Bacteria</taxon>
        <taxon>Pseudomonadati</taxon>
        <taxon>Pseudomonadota</taxon>
        <taxon>Alphaproteobacteria</taxon>
        <taxon>Rhodobacterales</taxon>
        <taxon>Rhodobacter group</taxon>
        <taxon>Paenirhodobacter</taxon>
    </lineage>
</organism>
<reference evidence="5 6" key="1">
    <citation type="submission" date="2014-03" db="EMBL/GenBank/DDBJ databases">
        <title>Genome of Paenirhodobacter enshiensis DW2-9.</title>
        <authorList>
            <person name="Wang D."/>
            <person name="Wang G."/>
        </authorList>
    </citation>
    <scope>NUCLEOTIDE SEQUENCE [LARGE SCALE GENOMIC DNA]</scope>
    <source>
        <strain evidence="5 6">DW2-9</strain>
    </source>
</reference>
<keyword evidence="1" id="KW-0805">Transcription regulation</keyword>
<keyword evidence="2" id="KW-0238">DNA-binding</keyword>
<evidence type="ECO:0000256" key="2">
    <source>
        <dbReference type="ARBA" id="ARBA00023125"/>
    </source>
</evidence>
<evidence type="ECO:0000256" key="1">
    <source>
        <dbReference type="ARBA" id="ARBA00023015"/>
    </source>
</evidence>
<dbReference type="RefSeq" id="WP_036636990.1">
    <property type="nucleotide sequence ID" value="NZ_JFZB01000012.1"/>
</dbReference>
<dbReference type="GO" id="GO:0043565">
    <property type="term" value="F:sequence-specific DNA binding"/>
    <property type="evidence" value="ECO:0007669"/>
    <property type="project" value="InterPro"/>
</dbReference>
<dbReference type="PROSITE" id="PS00041">
    <property type="entry name" value="HTH_ARAC_FAMILY_1"/>
    <property type="match status" value="1"/>
</dbReference>
<gene>
    <name evidence="5" type="ORF">CG50_00685</name>
</gene>
<evidence type="ECO:0000313" key="5">
    <source>
        <dbReference type="EMBL" id="KFI26816.1"/>
    </source>
</evidence>
<evidence type="ECO:0000256" key="3">
    <source>
        <dbReference type="ARBA" id="ARBA00023163"/>
    </source>
</evidence>
<keyword evidence="6" id="KW-1185">Reference proteome</keyword>
<dbReference type="EMBL" id="JFZB01000012">
    <property type="protein sequence ID" value="KFI26816.1"/>
    <property type="molecule type" value="Genomic_DNA"/>
</dbReference>
<sequence length="318" mass="34554">MTPARPDPPAARVLNTTDIDEQSALLEGWNQSYSQLAPGRFQGRLEDAELGGAYLFREVTSQALLQSGDLGPDVVALGVPRFIGGAALFCGRHCDGRQLHLFSGHDGFEFHTPAGLDIAGIELSRARLLAPCAEPERERLALRLARPGLRAAPEGLRNRLGLTLGDAFGKIAEGAMTGAETRAMLDEIAGLIRESLLSADADETDAGERLSGAEAIARLRTIVEAARPEDPTDIDSLCHAIGISRRNLQYVFARELGMRPLAYVRALRLNAARRRIREGLSVTEAATATGFWHFGRFAQDYRTLFGELPRDTLRRSAA</sequence>
<dbReference type="AlphaFoldDB" id="A0A086XXR6"/>
<dbReference type="SMART" id="SM00342">
    <property type="entry name" value="HTH_ARAC"/>
    <property type="match status" value="1"/>
</dbReference>
<dbReference type="Gene3D" id="1.10.10.60">
    <property type="entry name" value="Homeodomain-like"/>
    <property type="match status" value="1"/>
</dbReference>
<dbReference type="Pfam" id="PF12833">
    <property type="entry name" value="HTH_18"/>
    <property type="match status" value="1"/>
</dbReference>
<dbReference type="eggNOG" id="COG2207">
    <property type="taxonomic scope" value="Bacteria"/>
</dbReference>
<evidence type="ECO:0000259" key="4">
    <source>
        <dbReference type="PROSITE" id="PS01124"/>
    </source>
</evidence>
<comment type="caution">
    <text evidence="5">The sequence shown here is derived from an EMBL/GenBank/DDBJ whole genome shotgun (WGS) entry which is preliminary data.</text>
</comment>
<name>A0A086XXR6_9RHOB</name>
<dbReference type="InterPro" id="IPR018060">
    <property type="entry name" value="HTH_AraC"/>
</dbReference>
<feature type="domain" description="HTH araC/xylS-type" evidence="4">
    <location>
        <begin position="217"/>
        <end position="315"/>
    </location>
</feature>